<keyword evidence="2" id="KW-1185">Reference proteome</keyword>
<accession>A0ACB0J8C6</accession>
<comment type="caution">
    <text evidence="1">The sequence shown here is derived from an EMBL/GenBank/DDBJ whole genome shotgun (WGS) entry which is preliminary data.</text>
</comment>
<proteinExistence type="predicted"/>
<sequence>MLEGYSLIDKYLLIKLSFTLHTLLYFWVVEVFYQMSHVVGVFYVQFYNEVLYNIPLISATLSYDNNYII</sequence>
<dbReference type="EMBL" id="CASHSV030000024">
    <property type="protein sequence ID" value="CAJ2639752.1"/>
    <property type="molecule type" value="Genomic_DNA"/>
</dbReference>
<protein>
    <submittedName>
        <fullName evidence="1">Uncharacterized protein</fullName>
    </submittedName>
</protein>
<gene>
    <name evidence="1" type="ORF">MILVUS5_LOCUS9728</name>
</gene>
<evidence type="ECO:0000313" key="1">
    <source>
        <dbReference type="EMBL" id="CAJ2639752.1"/>
    </source>
</evidence>
<organism evidence="1 2">
    <name type="scientific">Trifolium pratense</name>
    <name type="common">Red clover</name>
    <dbReference type="NCBI Taxonomy" id="57577"/>
    <lineage>
        <taxon>Eukaryota</taxon>
        <taxon>Viridiplantae</taxon>
        <taxon>Streptophyta</taxon>
        <taxon>Embryophyta</taxon>
        <taxon>Tracheophyta</taxon>
        <taxon>Spermatophyta</taxon>
        <taxon>Magnoliopsida</taxon>
        <taxon>eudicotyledons</taxon>
        <taxon>Gunneridae</taxon>
        <taxon>Pentapetalae</taxon>
        <taxon>rosids</taxon>
        <taxon>fabids</taxon>
        <taxon>Fabales</taxon>
        <taxon>Fabaceae</taxon>
        <taxon>Papilionoideae</taxon>
        <taxon>50 kb inversion clade</taxon>
        <taxon>NPAAA clade</taxon>
        <taxon>Hologalegina</taxon>
        <taxon>IRL clade</taxon>
        <taxon>Trifolieae</taxon>
        <taxon>Trifolium</taxon>
    </lineage>
</organism>
<reference evidence="1" key="1">
    <citation type="submission" date="2023-10" db="EMBL/GenBank/DDBJ databases">
        <authorList>
            <person name="Rodriguez Cubillos JULIANA M."/>
            <person name="De Vega J."/>
        </authorList>
    </citation>
    <scope>NUCLEOTIDE SEQUENCE</scope>
</reference>
<name>A0ACB0J8C6_TRIPR</name>
<dbReference type="Proteomes" id="UP001177021">
    <property type="component" value="Unassembled WGS sequence"/>
</dbReference>
<evidence type="ECO:0000313" key="2">
    <source>
        <dbReference type="Proteomes" id="UP001177021"/>
    </source>
</evidence>